<dbReference type="OrthoDB" id="2113314at2759"/>
<dbReference type="Proteomes" id="UP001153618">
    <property type="component" value="Unassembled WGS sequence"/>
</dbReference>
<dbReference type="InterPro" id="IPR050788">
    <property type="entry name" value="Yeast_SRP1/TIP1_CWP"/>
</dbReference>
<dbReference type="EMBL" id="CAJVOS010000023">
    <property type="protein sequence ID" value="CAG8100843.1"/>
    <property type="molecule type" value="Genomic_DNA"/>
</dbReference>
<reference evidence="6" key="1">
    <citation type="submission" date="2021-07" db="EMBL/GenBank/DDBJ databases">
        <authorList>
            <person name="Branca A.L. A."/>
        </authorList>
    </citation>
    <scope>NUCLEOTIDE SEQUENCE</scope>
</reference>
<evidence type="ECO:0000313" key="7">
    <source>
        <dbReference type="Proteomes" id="UP001153618"/>
    </source>
</evidence>
<name>A0A9W4MUZ4_PENOL</name>
<organism evidence="6 7">
    <name type="scientific">Penicillium olsonii</name>
    <dbReference type="NCBI Taxonomy" id="99116"/>
    <lineage>
        <taxon>Eukaryota</taxon>
        <taxon>Fungi</taxon>
        <taxon>Dikarya</taxon>
        <taxon>Ascomycota</taxon>
        <taxon>Pezizomycotina</taxon>
        <taxon>Eurotiomycetes</taxon>
        <taxon>Eurotiomycetidae</taxon>
        <taxon>Eurotiales</taxon>
        <taxon>Aspergillaceae</taxon>
        <taxon>Penicillium</taxon>
    </lineage>
</organism>
<dbReference type="InterPro" id="IPR056825">
    <property type="entry name" value="Agd3_C"/>
</dbReference>
<dbReference type="InterPro" id="IPR056826">
    <property type="entry name" value="Agd3_CE"/>
</dbReference>
<proteinExistence type="predicted"/>
<evidence type="ECO:0008006" key="8">
    <source>
        <dbReference type="Google" id="ProtNLM"/>
    </source>
</evidence>
<evidence type="ECO:0000256" key="2">
    <source>
        <dbReference type="SAM" id="SignalP"/>
    </source>
</evidence>
<feature type="domain" description="Agd3 deacetylase" evidence="3">
    <location>
        <begin position="580"/>
        <end position="945"/>
    </location>
</feature>
<feature type="chain" id="PRO_5040964626" description="Extracellular serine-rich protein" evidence="2">
    <location>
        <begin position="29"/>
        <end position="1014"/>
    </location>
</feature>
<dbReference type="AlphaFoldDB" id="A0A9W4MUZ4"/>
<evidence type="ECO:0000256" key="1">
    <source>
        <dbReference type="SAM" id="MobiDB-lite"/>
    </source>
</evidence>
<evidence type="ECO:0000313" key="6">
    <source>
        <dbReference type="EMBL" id="CAG8100843.1"/>
    </source>
</evidence>
<keyword evidence="2" id="KW-0732">Signal</keyword>
<dbReference type="PANTHER" id="PTHR31002:SF34">
    <property type="entry name" value="CELL WALL PROTEIN CWP1-RELATED"/>
    <property type="match status" value="1"/>
</dbReference>
<evidence type="ECO:0000259" key="3">
    <source>
        <dbReference type="Pfam" id="PF25115"/>
    </source>
</evidence>
<feature type="signal peptide" evidence="2">
    <location>
        <begin position="1"/>
        <end position="28"/>
    </location>
</feature>
<feature type="domain" description="Agd3 CBM87" evidence="4">
    <location>
        <begin position="355"/>
        <end position="566"/>
    </location>
</feature>
<feature type="domain" description="Agd3 C-terminal" evidence="5">
    <location>
        <begin position="946"/>
        <end position="1012"/>
    </location>
</feature>
<evidence type="ECO:0000259" key="5">
    <source>
        <dbReference type="Pfam" id="PF25117"/>
    </source>
</evidence>
<evidence type="ECO:0000259" key="4">
    <source>
        <dbReference type="Pfam" id="PF25116"/>
    </source>
</evidence>
<feature type="region of interest" description="Disordered" evidence="1">
    <location>
        <begin position="127"/>
        <end position="179"/>
    </location>
</feature>
<dbReference type="Pfam" id="PF25117">
    <property type="entry name" value="Agd3_C"/>
    <property type="match status" value="1"/>
</dbReference>
<dbReference type="InterPro" id="IPR056827">
    <property type="entry name" value="CBM87_Agd3"/>
</dbReference>
<dbReference type="Pfam" id="PF25115">
    <property type="entry name" value="Agd3_CE"/>
    <property type="match status" value="1"/>
</dbReference>
<dbReference type="PANTHER" id="PTHR31002">
    <property type="entry name" value="SERIPAUPERIN"/>
    <property type="match status" value="1"/>
</dbReference>
<gene>
    <name evidence="6" type="ORF">POLS_LOCUS4671</name>
</gene>
<sequence>MVAVPVWALKIGCFYGLITCDTAPGVWPESTPTVIAYHPPTSTPSSTPSTGLSSTAVVTSTPSLTPSLSASVSVSASTSIGGGSSSGIPNSTPGASTFVTFTSSSALPSGSASSSVIVTVPSVSASTPVQSGSSSIGSASTPIVSPSGSVSASPLPSSASNSASSPASSAVSSSANVPSGSSSLSIPVSSAASSPISSAPASSSAASSSVASSSVASSSVASSSVASSSVASSSVASSSVASSSVASSSAASSHVASSTVVASSSVASSSAASSSVVASSSVASSSVASSSAVSSHVPSSSVASSSVASSAPVSSSPVSSAPVSSSASVTTPIMSSSAVSISASATATPLTHAAVAANILVIARDSASASVASSGLNGYGIPFTHLIVPSGGVALPDLNGTAGGNFGGIVVAAEVSYDYGATGFQSALTTDQWNQLYAYQIEYGVRMVQYDVYPGPNYGASAIGGCCDTGVEQLVSFTDTSDFPTSGLKTGAGVSTSGLWHYPATISNTTSTKQIAAFAATTGFDSESVAAVINDFDGRQQMAFFIGFDTTWSSTSAYLQHAWITWITRGLYAGYRRVNLNTQIDDMFLETELYSPAGVNFRIRPEDLANVASWTDSINSIMPAGSSYFVEVGHNGNGNIENSSDSSDAGWSTCGAAIEYDSPPDTALEFQKPLGTGEDLWPTTPTTYDWTSACNAMDDLLIWWTTESNLNKFGHISHTFTHEEQNNATYDDVYKEISFNQAWLKAVGIDQATKFTSNGIIPPAITGLHNGDALRAWWVNGITNCVGDNTRPALLNSENAMWPLFTTVANNGFDGMQVNPRWATRIYYNCDTPACTLLEWINTSAGSGTFADLLATEKADTMRHLFGLYHDGYMFHQANLRNVDVEPITINGVSKKWSIMEAWVETVVQEYIRLAEWPIVTLTHQEMSASFLARYNRDKCGYSLSYATSNKQITAVTVSATGNTCTDPIPVTFPVAPTSTQGFATEQLGSDPLTVWVQLAGSPVTFTLSTPISL</sequence>
<accession>A0A9W4MUZ4</accession>
<dbReference type="Pfam" id="PF25116">
    <property type="entry name" value="CBM87_Agd3"/>
    <property type="match status" value="1"/>
</dbReference>
<keyword evidence="7" id="KW-1185">Reference proteome</keyword>
<protein>
    <recommendedName>
        <fullName evidence="8">Extracellular serine-rich protein</fullName>
    </recommendedName>
</protein>
<comment type="caution">
    <text evidence="6">The sequence shown here is derived from an EMBL/GenBank/DDBJ whole genome shotgun (WGS) entry which is preliminary data.</text>
</comment>